<accession>A0A5J5FQK2</accession>
<dbReference type="Pfam" id="PF08845">
    <property type="entry name" value="SymE_toxin"/>
    <property type="match status" value="1"/>
</dbReference>
<dbReference type="RefSeq" id="WP_150437908.1">
    <property type="nucleotide sequence ID" value="NZ_VYKJ01000034.1"/>
</dbReference>
<dbReference type="GO" id="GO:0016788">
    <property type="term" value="F:hydrolase activity, acting on ester bonds"/>
    <property type="evidence" value="ECO:0007669"/>
    <property type="project" value="InterPro"/>
</dbReference>
<protein>
    <submittedName>
        <fullName evidence="2">Type I toxin-antitoxin system SymE family toxin</fullName>
    </submittedName>
</protein>
<evidence type="ECO:0000313" key="3">
    <source>
        <dbReference type="Proteomes" id="UP000335415"/>
    </source>
</evidence>
<dbReference type="Proteomes" id="UP000335415">
    <property type="component" value="Unassembled WGS sequence"/>
</dbReference>
<dbReference type="OrthoDB" id="6053337at2"/>
<name>A0A5J5FQK2_9GAMM</name>
<evidence type="ECO:0000259" key="1">
    <source>
        <dbReference type="Pfam" id="PF08845"/>
    </source>
</evidence>
<dbReference type="GO" id="GO:0003723">
    <property type="term" value="F:RNA binding"/>
    <property type="evidence" value="ECO:0007669"/>
    <property type="project" value="InterPro"/>
</dbReference>
<dbReference type="GO" id="GO:0016070">
    <property type="term" value="P:RNA metabolic process"/>
    <property type="evidence" value="ECO:0007669"/>
    <property type="project" value="InterPro"/>
</dbReference>
<feature type="domain" description="Toxin SymE-like" evidence="1">
    <location>
        <begin position="50"/>
        <end position="100"/>
    </location>
</feature>
<dbReference type="EMBL" id="VYKJ01000034">
    <property type="protein sequence ID" value="KAA8993833.1"/>
    <property type="molecule type" value="Genomic_DNA"/>
</dbReference>
<reference evidence="2 3" key="1">
    <citation type="submission" date="2019-09" db="EMBL/GenBank/DDBJ databases">
        <authorList>
            <person name="Li Y."/>
        </authorList>
    </citation>
    <scope>NUCLEOTIDE SEQUENCE [LARGE SCALE GENOMIC DNA]</scope>
    <source>
        <strain evidence="2 3">L3-3HA</strain>
    </source>
</reference>
<keyword evidence="3" id="KW-1185">Reference proteome</keyword>
<gene>
    <name evidence="2" type="ORF">FJU30_26470</name>
</gene>
<organism evidence="2 3">
    <name type="scientific">Affinibrenneria salicis</name>
    <dbReference type="NCBI Taxonomy" id="2590031"/>
    <lineage>
        <taxon>Bacteria</taxon>
        <taxon>Pseudomonadati</taxon>
        <taxon>Pseudomonadota</taxon>
        <taxon>Gammaproteobacteria</taxon>
        <taxon>Enterobacterales</taxon>
        <taxon>Pectobacteriaceae</taxon>
        <taxon>Affinibrenneria</taxon>
    </lineage>
</organism>
<dbReference type="InterPro" id="IPR014944">
    <property type="entry name" value="Toxin_SymE-like"/>
</dbReference>
<evidence type="ECO:0000313" key="2">
    <source>
        <dbReference type="EMBL" id="KAA8993833.1"/>
    </source>
</evidence>
<sequence length="142" mass="15905">MIATGFRIVLPVSVVSYLHTFVVVSETIHATALNTHSTPDTTVFKISQHERYQRVGYRPDRGDTSTPAINISGKWLQEAGFSTGQPLKLRVMPGCIVITVQDLRELWHCLEGLRREPFDERAAADWLNRFPGGLDLAGIMNQ</sequence>
<dbReference type="GO" id="GO:0005737">
    <property type="term" value="C:cytoplasm"/>
    <property type="evidence" value="ECO:0007669"/>
    <property type="project" value="InterPro"/>
</dbReference>
<dbReference type="AlphaFoldDB" id="A0A5J5FQK2"/>
<proteinExistence type="predicted"/>
<comment type="caution">
    <text evidence="2">The sequence shown here is derived from an EMBL/GenBank/DDBJ whole genome shotgun (WGS) entry which is preliminary data.</text>
</comment>